<dbReference type="PANTHER" id="PTHR32002">
    <property type="entry name" value="PROTEIN NLP8"/>
    <property type="match status" value="1"/>
</dbReference>
<comment type="caution">
    <text evidence="3">The sequence shown here is derived from an EMBL/GenBank/DDBJ whole genome shotgun (WGS) entry which is preliminary data.</text>
</comment>
<dbReference type="GO" id="GO:0003700">
    <property type="term" value="F:DNA-binding transcription factor activity"/>
    <property type="evidence" value="ECO:0007669"/>
    <property type="project" value="InterPro"/>
</dbReference>
<dbReference type="Pfam" id="PF00564">
    <property type="entry name" value="PB1"/>
    <property type="match status" value="1"/>
</dbReference>
<proteinExistence type="predicted"/>
<dbReference type="AlphaFoldDB" id="A0A6A3D2L7"/>
<dbReference type="PROSITE" id="PS51745">
    <property type="entry name" value="PB1"/>
    <property type="match status" value="1"/>
</dbReference>
<evidence type="ECO:0000259" key="2">
    <source>
        <dbReference type="PROSITE" id="PS51745"/>
    </source>
</evidence>
<dbReference type="Gene3D" id="3.10.20.90">
    <property type="entry name" value="Phosphatidylinositol 3-kinase Catalytic Subunit, Chain A, domain 1"/>
    <property type="match status" value="1"/>
</dbReference>
<evidence type="ECO:0000256" key="1">
    <source>
        <dbReference type="SAM" id="MobiDB-lite"/>
    </source>
</evidence>
<evidence type="ECO:0000313" key="3">
    <source>
        <dbReference type="EMBL" id="KAE8734068.1"/>
    </source>
</evidence>
<name>A0A6A3D2L7_HIBSY</name>
<dbReference type="InterPro" id="IPR053793">
    <property type="entry name" value="PB1-like"/>
</dbReference>
<protein>
    <recommendedName>
        <fullName evidence="2">PB1 domain-containing protein</fullName>
    </recommendedName>
</protein>
<feature type="domain" description="PB1" evidence="2">
    <location>
        <begin position="159"/>
        <end position="233"/>
    </location>
</feature>
<feature type="region of interest" description="Disordered" evidence="1">
    <location>
        <begin position="83"/>
        <end position="104"/>
    </location>
</feature>
<dbReference type="EMBL" id="VEPZ02000074">
    <property type="protein sequence ID" value="KAE8734068.1"/>
    <property type="molecule type" value="Genomic_DNA"/>
</dbReference>
<sequence>MLGNVSGKKLQVLVHKLKLSFKLDENGCSFGRHRGEGEAARRSFPASTVGIVSWTCPENATMGLFFLQGDKKGNQKVEIPDCHIMSSSSNSSSGPDEMDSQKQGDDEIVEHNDQPASSNMTYSLTGFGSMLHGSSPGSIKSMEAKNSELKTICVDSSSKITVKATYKEDTVQFKFEPSVGCFQLCEQVAQRFKIQNGSFRLNYLDDEEEWVMLVSDSDLYECLEMLVCRITKSQVSTSRCTLCYGQFYQ</sequence>
<dbReference type="InterPro" id="IPR000270">
    <property type="entry name" value="PB1_dom"/>
</dbReference>
<gene>
    <name evidence="3" type="ORF">F3Y22_tig00000778pilonHSYRG00085</name>
</gene>
<dbReference type="PANTHER" id="PTHR32002:SF41">
    <property type="entry name" value="PROTEIN NLP8"/>
    <property type="match status" value="1"/>
</dbReference>
<dbReference type="InterPro" id="IPR045012">
    <property type="entry name" value="NLP"/>
</dbReference>
<reference evidence="3" key="1">
    <citation type="submission" date="2019-09" db="EMBL/GenBank/DDBJ databases">
        <title>Draft genome information of white flower Hibiscus syriacus.</title>
        <authorList>
            <person name="Kim Y.-M."/>
        </authorList>
    </citation>
    <scope>NUCLEOTIDE SEQUENCE [LARGE SCALE GENOMIC DNA]</scope>
    <source>
        <strain evidence="3">YM2019G1</strain>
    </source>
</reference>
<evidence type="ECO:0000313" key="4">
    <source>
        <dbReference type="Proteomes" id="UP000436088"/>
    </source>
</evidence>
<accession>A0A6A3D2L7</accession>
<dbReference type="SMART" id="SM00666">
    <property type="entry name" value="PB1"/>
    <property type="match status" value="1"/>
</dbReference>
<organism evidence="3 4">
    <name type="scientific">Hibiscus syriacus</name>
    <name type="common">Rose of Sharon</name>
    <dbReference type="NCBI Taxonomy" id="106335"/>
    <lineage>
        <taxon>Eukaryota</taxon>
        <taxon>Viridiplantae</taxon>
        <taxon>Streptophyta</taxon>
        <taxon>Embryophyta</taxon>
        <taxon>Tracheophyta</taxon>
        <taxon>Spermatophyta</taxon>
        <taxon>Magnoliopsida</taxon>
        <taxon>eudicotyledons</taxon>
        <taxon>Gunneridae</taxon>
        <taxon>Pentapetalae</taxon>
        <taxon>rosids</taxon>
        <taxon>malvids</taxon>
        <taxon>Malvales</taxon>
        <taxon>Malvaceae</taxon>
        <taxon>Malvoideae</taxon>
        <taxon>Hibiscus</taxon>
    </lineage>
</organism>
<dbReference type="SUPFAM" id="SSF54277">
    <property type="entry name" value="CAD &amp; PB1 domains"/>
    <property type="match status" value="1"/>
</dbReference>
<keyword evidence="4" id="KW-1185">Reference proteome</keyword>
<dbReference type="Proteomes" id="UP000436088">
    <property type="component" value="Unassembled WGS sequence"/>
</dbReference>